<comment type="function">
    <text evidence="9">Part of the twin-arginine translocation (Tat) system that transports large folded proteins containing a characteristic twin-arginine motif in their signal peptide across membranes. Together with TatC, TatB is part of a receptor directly interacting with Tat signal peptides. TatB may form an oligomeric binding site that transiently accommodates folded Tat precursor proteins before their translocation.</text>
</comment>
<keyword evidence="10" id="KW-0175">Coiled coil</keyword>
<dbReference type="HAMAP" id="MF_00237">
    <property type="entry name" value="TatB"/>
    <property type="match status" value="1"/>
</dbReference>
<evidence type="ECO:0000256" key="9">
    <source>
        <dbReference type="HAMAP-Rule" id="MF_00237"/>
    </source>
</evidence>
<dbReference type="Pfam" id="PF02416">
    <property type="entry name" value="TatA_B_E"/>
    <property type="match status" value="1"/>
</dbReference>
<evidence type="ECO:0000256" key="11">
    <source>
        <dbReference type="SAM" id="MobiDB-lite"/>
    </source>
</evidence>
<evidence type="ECO:0000256" key="7">
    <source>
        <dbReference type="ARBA" id="ARBA00023010"/>
    </source>
</evidence>
<keyword evidence="3 9" id="KW-1003">Cell membrane</keyword>
<dbReference type="PRINTS" id="PR01506">
    <property type="entry name" value="TATBPROTEIN"/>
</dbReference>
<dbReference type="InterPro" id="IPR018448">
    <property type="entry name" value="TatB"/>
</dbReference>
<dbReference type="InterPro" id="IPR003369">
    <property type="entry name" value="TatA/B/E"/>
</dbReference>
<dbReference type="EMBL" id="AP027041">
    <property type="protein sequence ID" value="BDU14948.1"/>
    <property type="molecule type" value="Genomic_DNA"/>
</dbReference>
<comment type="subcellular location">
    <subcellularLocation>
        <location evidence="9">Cell membrane</location>
        <topology evidence="9">Single-pass membrane protein</topology>
    </subcellularLocation>
    <subcellularLocation>
        <location evidence="1">Membrane</location>
        <topology evidence="1">Single-pass membrane protein</topology>
    </subcellularLocation>
</comment>
<keyword evidence="4 9" id="KW-0812">Transmembrane</keyword>
<evidence type="ECO:0000313" key="13">
    <source>
        <dbReference type="Proteomes" id="UP001317822"/>
    </source>
</evidence>
<dbReference type="Gene3D" id="1.20.5.3310">
    <property type="match status" value="1"/>
</dbReference>
<evidence type="ECO:0000256" key="5">
    <source>
        <dbReference type="ARBA" id="ARBA00022927"/>
    </source>
</evidence>
<comment type="subunit">
    <text evidence="9">The Tat system comprises two distinct complexes: a TatABC complex, containing multiple copies of TatA, TatB and TatC subunits, and a separate TatA complex, containing only TatA subunits. Substrates initially bind to the TatABC complex, which probably triggers association of the separate TatA complex to form the active translocon.</text>
</comment>
<evidence type="ECO:0000256" key="3">
    <source>
        <dbReference type="ARBA" id="ARBA00022475"/>
    </source>
</evidence>
<keyword evidence="5 9" id="KW-0653">Protein transport</keyword>
<dbReference type="Proteomes" id="UP001317822">
    <property type="component" value="Chromosome"/>
</dbReference>
<evidence type="ECO:0000256" key="6">
    <source>
        <dbReference type="ARBA" id="ARBA00022989"/>
    </source>
</evidence>
<feature type="compositionally biased region" description="Low complexity" evidence="11">
    <location>
        <begin position="142"/>
        <end position="152"/>
    </location>
</feature>
<name>A0ABM8D8S1_9GAMM</name>
<dbReference type="PANTHER" id="PTHR33162:SF1">
    <property type="entry name" value="SEC-INDEPENDENT PROTEIN TRANSLOCASE PROTEIN TATA, CHLOROPLASTIC"/>
    <property type="match status" value="1"/>
</dbReference>
<organism evidence="12 13">
    <name type="scientific">Lysobacter auxotrophicus</name>
    <dbReference type="NCBI Taxonomy" id="2992573"/>
    <lineage>
        <taxon>Bacteria</taxon>
        <taxon>Pseudomonadati</taxon>
        <taxon>Pseudomonadota</taxon>
        <taxon>Gammaproteobacteria</taxon>
        <taxon>Lysobacterales</taxon>
        <taxon>Lysobacteraceae</taxon>
        <taxon>Lysobacter</taxon>
    </lineage>
</organism>
<reference evidence="12 13" key="1">
    <citation type="journal article" date="2023" name="Int. J. Syst. Evol. Microbiol.">
        <title>Physiological and genomic analyses of cobalamin (vitamin B12)-auxotrophy of Lysobacter auxotrophicus sp. nov., a methionine-auxotrophic chitinolytic bacterium isolated from chitin-treated soil.</title>
        <authorList>
            <person name="Saito A."/>
            <person name="Dohra H."/>
            <person name="Hamada M."/>
            <person name="Moriuchi R."/>
            <person name="Kotsuchibashi Y."/>
            <person name="Mori K."/>
        </authorList>
    </citation>
    <scope>NUCLEOTIDE SEQUENCE [LARGE SCALE GENOMIC DNA]</scope>
    <source>
        <strain evidence="12 13">5-21a</strain>
    </source>
</reference>
<keyword evidence="13" id="KW-1185">Reference proteome</keyword>
<keyword evidence="8 9" id="KW-0472">Membrane</keyword>
<evidence type="ECO:0000313" key="12">
    <source>
        <dbReference type="EMBL" id="BDU14948.1"/>
    </source>
</evidence>
<accession>A0ABM8D8S1</accession>
<sequence>MFDIGFSEIFVIAVVALLVLGPERLPKAARFAGLWVRRARAQWHSVKSELENELAAEELKRSLRETQNSLREAQQDFNEGLDEARNRIKREQESLQRELDALDRDVRGSAAQAGTAAAVAPENAPDAGTPAPVEFEERSLASSSDPDVSSTEESVEPGISRDDVYARGLPVETDSEAEPVPVTRPNPFAPDDGAQRR</sequence>
<evidence type="ECO:0000256" key="10">
    <source>
        <dbReference type="SAM" id="Coils"/>
    </source>
</evidence>
<keyword evidence="6 9" id="KW-1133">Transmembrane helix</keyword>
<protein>
    <recommendedName>
        <fullName evidence="9">Sec-independent protein translocase protein TatB</fullName>
    </recommendedName>
</protein>
<keyword evidence="7 9" id="KW-0811">Translocation</keyword>
<feature type="coiled-coil region" evidence="10">
    <location>
        <begin position="56"/>
        <end position="105"/>
    </location>
</feature>
<evidence type="ECO:0000256" key="8">
    <source>
        <dbReference type="ARBA" id="ARBA00023136"/>
    </source>
</evidence>
<evidence type="ECO:0000256" key="1">
    <source>
        <dbReference type="ARBA" id="ARBA00004167"/>
    </source>
</evidence>
<evidence type="ECO:0000256" key="4">
    <source>
        <dbReference type="ARBA" id="ARBA00022692"/>
    </source>
</evidence>
<dbReference type="PANTHER" id="PTHR33162">
    <property type="entry name" value="SEC-INDEPENDENT PROTEIN TRANSLOCASE PROTEIN TATA, CHLOROPLASTIC"/>
    <property type="match status" value="1"/>
</dbReference>
<dbReference type="NCBIfam" id="TIGR01410">
    <property type="entry name" value="tatB"/>
    <property type="match status" value="1"/>
</dbReference>
<gene>
    <name evidence="9 12" type="primary">tatB</name>
    <name evidence="12" type="ORF">LA521A_01490</name>
</gene>
<evidence type="ECO:0000256" key="2">
    <source>
        <dbReference type="ARBA" id="ARBA00022448"/>
    </source>
</evidence>
<comment type="similarity">
    <text evidence="9">Belongs to the TatB family.</text>
</comment>
<feature type="compositionally biased region" description="Low complexity" evidence="11">
    <location>
        <begin position="110"/>
        <end position="127"/>
    </location>
</feature>
<feature type="region of interest" description="Disordered" evidence="11">
    <location>
        <begin position="107"/>
        <end position="197"/>
    </location>
</feature>
<dbReference type="RefSeq" id="WP_425494545.1">
    <property type="nucleotide sequence ID" value="NZ_AP027041.1"/>
</dbReference>
<proteinExistence type="inferred from homology"/>
<keyword evidence="2 9" id="KW-0813">Transport</keyword>